<protein>
    <submittedName>
        <fullName evidence="2">Uncharacterized protein</fullName>
    </submittedName>
</protein>
<dbReference type="AlphaFoldDB" id="A0A1R1WYP1"/>
<proteinExistence type="predicted"/>
<dbReference type="PANTHER" id="PTHR32251:SF23">
    <property type="entry name" value="3-OXO-5-ALPHA-STEROID 4-DEHYDROGENASE (DUF1295)"/>
    <property type="match status" value="1"/>
</dbReference>
<organism evidence="2 3">
    <name type="scientific">Smittium culicis</name>
    <dbReference type="NCBI Taxonomy" id="133412"/>
    <lineage>
        <taxon>Eukaryota</taxon>
        <taxon>Fungi</taxon>
        <taxon>Fungi incertae sedis</taxon>
        <taxon>Zoopagomycota</taxon>
        <taxon>Kickxellomycotina</taxon>
        <taxon>Harpellomycetes</taxon>
        <taxon>Harpellales</taxon>
        <taxon>Legeriomycetaceae</taxon>
        <taxon>Smittium</taxon>
    </lineage>
</organism>
<feature type="transmembrane region" description="Helical" evidence="1">
    <location>
        <begin position="77"/>
        <end position="97"/>
    </location>
</feature>
<keyword evidence="1" id="KW-0812">Transmembrane</keyword>
<dbReference type="PANTHER" id="PTHR32251">
    <property type="entry name" value="3-OXO-5-ALPHA-STEROID 4-DEHYDROGENASE"/>
    <property type="match status" value="1"/>
</dbReference>
<keyword evidence="3" id="KW-1185">Reference proteome</keyword>
<keyword evidence="1" id="KW-0472">Membrane</keyword>
<evidence type="ECO:0000256" key="1">
    <source>
        <dbReference type="SAM" id="Phobius"/>
    </source>
</evidence>
<dbReference type="PROSITE" id="PS50244">
    <property type="entry name" value="S5A_REDUCTASE"/>
    <property type="match status" value="1"/>
</dbReference>
<reference evidence="2 3" key="1">
    <citation type="submission" date="2017-01" db="EMBL/GenBank/DDBJ databases">
        <authorList>
            <person name="Mah S.A."/>
            <person name="Swanson W.J."/>
            <person name="Moy G.W."/>
            <person name="Vacquier V.D."/>
        </authorList>
    </citation>
    <scope>NUCLEOTIDE SEQUENCE [LARGE SCALE GENOMIC DNA]</scope>
    <source>
        <strain evidence="2 3">GSMNP</strain>
    </source>
</reference>
<feature type="transmembrane region" description="Helical" evidence="1">
    <location>
        <begin position="41"/>
        <end position="65"/>
    </location>
</feature>
<evidence type="ECO:0000313" key="2">
    <source>
        <dbReference type="EMBL" id="OMJ07474.1"/>
    </source>
</evidence>
<dbReference type="OrthoDB" id="201504at2759"/>
<name>A0A1R1WYP1_9FUNG</name>
<accession>A0A1R1WYP1</accession>
<dbReference type="EMBL" id="LSSN01006041">
    <property type="protein sequence ID" value="OMJ07474.1"/>
    <property type="molecule type" value="Genomic_DNA"/>
</dbReference>
<dbReference type="Pfam" id="PF06966">
    <property type="entry name" value="DUF1295"/>
    <property type="match status" value="1"/>
</dbReference>
<keyword evidence="1" id="KW-1133">Transmembrane helix</keyword>
<dbReference type="GO" id="GO:0016020">
    <property type="term" value="C:membrane"/>
    <property type="evidence" value="ECO:0007669"/>
    <property type="project" value="TreeGrafter"/>
</dbReference>
<comment type="caution">
    <text evidence="2">The sequence shown here is derived from an EMBL/GenBank/DDBJ whole genome shotgun (WGS) entry which is preliminary data.</text>
</comment>
<gene>
    <name evidence="2" type="ORF">AYI70_g12161</name>
</gene>
<dbReference type="InterPro" id="IPR010721">
    <property type="entry name" value="UstE-like"/>
</dbReference>
<dbReference type="Proteomes" id="UP000187283">
    <property type="component" value="Unassembled WGS sequence"/>
</dbReference>
<dbReference type="Gene3D" id="1.20.120.1630">
    <property type="match status" value="1"/>
</dbReference>
<sequence length="267" mass="30758">MSVCDIESSFNQFLVNSQASNPYTNFLSSFLVPSLSSSDPFVFGIGLCFLLALSVYILSLVPVGSQNKRNYSYVDRLWSLTPVIYSLIYVAAMYTRYPDVPITSPHFPAKAAVRLRQFFIIESPKLTRLYFSDQQQYNYQTAKYAYIKARKDNRVNIDYKYESGFVHTGLFSYSRHPNYFCEQLFWLTISLYSIYSSNCFATENITSNYFNSLYLVGSLTLIVLFHFSTQLAENISSSKYPQYSIYASKTCRVVPFFKSKFVPSKLS</sequence>
<feature type="transmembrane region" description="Helical" evidence="1">
    <location>
        <begin position="184"/>
        <end position="201"/>
    </location>
</feature>
<feature type="transmembrane region" description="Helical" evidence="1">
    <location>
        <begin position="213"/>
        <end position="232"/>
    </location>
</feature>
<evidence type="ECO:0000313" key="3">
    <source>
        <dbReference type="Proteomes" id="UP000187283"/>
    </source>
</evidence>